<protein>
    <submittedName>
        <fullName evidence="3">XRE family transcriptional regulator</fullName>
    </submittedName>
</protein>
<feature type="domain" description="HTH cro/C1-type" evidence="2">
    <location>
        <begin position="15"/>
        <end position="64"/>
    </location>
</feature>
<reference evidence="3 4" key="1">
    <citation type="submission" date="2018-08" db="EMBL/GenBank/DDBJ databases">
        <title>A genome reference for cultivated species of the human gut microbiota.</title>
        <authorList>
            <person name="Zou Y."/>
            <person name="Xue W."/>
            <person name="Luo G."/>
        </authorList>
    </citation>
    <scope>NUCLEOTIDE SEQUENCE [LARGE SCALE GENOMIC DNA]</scope>
    <source>
        <strain evidence="3 4">OM06-4</strain>
    </source>
</reference>
<evidence type="ECO:0000256" key="1">
    <source>
        <dbReference type="SAM" id="MobiDB-lite"/>
    </source>
</evidence>
<dbReference type="InterPro" id="IPR001387">
    <property type="entry name" value="Cro/C1-type_HTH"/>
</dbReference>
<evidence type="ECO:0000259" key="2">
    <source>
        <dbReference type="PROSITE" id="PS50943"/>
    </source>
</evidence>
<evidence type="ECO:0000313" key="4">
    <source>
        <dbReference type="Proteomes" id="UP000261032"/>
    </source>
</evidence>
<dbReference type="SUPFAM" id="SSF47413">
    <property type="entry name" value="lambda repressor-like DNA-binding domains"/>
    <property type="match status" value="1"/>
</dbReference>
<dbReference type="PROSITE" id="PS50943">
    <property type="entry name" value="HTH_CROC1"/>
    <property type="match status" value="1"/>
</dbReference>
<dbReference type="AlphaFoldDB" id="A0A3E3ABQ1"/>
<dbReference type="InterPro" id="IPR010982">
    <property type="entry name" value="Lambda_DNA-bd_dom_sf"/>
</dbReference>
<dbReference type="Gene3D" id="1.10.260.40">
    <property type="entry name" value="lambda repressor-like DNA-binding domains"/>
    <property type="match status" value="1"/>
</dbReference>
<proteinExistence type="predicted"/>
<sequence length="74" mass="8594">MAEHGNFKNNKRGKNKKGMTQQQLADSVYVTRQTISKWELEKSISDEASLDLLYQCLEINNEEKTVLQKLVHNK</sequence>
<comment type="caution">
    <text evidence="3">The sequence shown here is derived from an EMBL/GenBank/DDBJ whole genome shotgun (WGS) entry which is preliminary data.</text>
</comment>
<dbReference type="RefSeq" id="WP_008792834.1">
    <property type="nucleotide sequence ID" value="NZ_JADMSW010000025.1"/>
</dbReference>
<name>A0A3E3ABQ1_9FIRM</name>
<feature type="region of interest" description="Disordered" evidence="1">
    <location>
        <begin position="1"/>
        <end position="24"/>
    </location>
</feature>
<dbReference type="Proteomes" id="UP000261032">
    <property type="component" value="Unassembled WGS sequence"/>
</dbReference>
<dbReference type="CDD" id="cd00093">
    <property type="entry name" value="HTH_XRE"/>
    <property type="match status" value="1"/>
</dbReference>
<dbReference type="EMBL" id="QUSL01000061">
    <property type="protein sequence ID" value="RGD77021.1"/>
    <property type="molecule type" value="Genomic_DNA"/>
</dbReference>
<dbReference type="GO" id="GO:0003677">
    <property type="term" value="F:DNA binding"/>
    <property type="evidence" value="ECO:0007669"/>
    <property type="project" value="InterPro"/>
</dbReference>
<accession>A0A3E3ABQ1</accession>
<dbReference type="Pfam" id="PF01381">
    <property type="entry name" value="HTH_3"/>
    <property type="match status" value="1"/>
</dbReference>
<evidence type="ECO:0000313" key="3">
    <source>
        <dbReference type="EMBL" id="RGD77021.1"/>
    </source>
</evidence>
<organism evidence="3 4">
    <name type="scientific">Thomasclavelia ramosa</name>
    <dbReference type="NCBI Taxonomy" id="1547"/>
    <lineage>
        <taxon>Bacteria</taxon>
        <taxon>Bacillati</taxon>
        <taxon>Bacillota</taxon>
        <taxon>Erysipelotrichia</taxon>
        <taxon>Erysipelotrichales</taxon>
        <taxon>Coprobacillaceae</taxon>
        <taxon>Thomasclavelia</taxon>
    </lineage>
</organism>
<gene>
    <name evidence="3" type="ORF">DXB93_18215</name>
</gene>